<name>A0A1F4VT37_UNCKA</name>
<gene>
    <name evidence="3" type="ORF">A2890_00745</name>
</gene>
<dbReference type="AlphaFoldDB" id="A0A1F4VT37"/>
<comment type="caution">
    <text evidence="3">The sequence shown here is derived from an EMBL/GenBank/DDBJ whole genome shotgun (WGS) entry which is preliminary data.</text>
</comment>
<organism evidence="3 4">
    <name type="scientific">candidate division WWE3 bacterium RIFCSPLOWO2_01_FULL_53_14</name>
    <dbReference type="NCBI Taxonomy" id="1802628"/>
    <lineage>
        <taxon>Bacteria</taxon>
        <taxon>Katanobacteria</taxon>
    </lineage>
</organism>
<keyword evidence="1" id="KW-0812">Transmembrane</keyword>
<dbReference type="Proteomes" id="UP000176967">
    <property type="component" value="Unassembled WGS sequence"/>
</dbReference>
<keyword evidence="1" id="KW-0472">Membrane</keyword>
<dbReference type="Pfam" id="PF07811">
    <property type="entry name" value="TadE"/>
    <property type="match status" value="1"/>
</dbReference>
<keyword evidence="1" id="KW-1133">Transmembrane helix</keyword>
<sequence>MVVKGQEKGQGLTEFALVLPLLLTLILGIFSLGIFFHDWAQANDSAHDAVHAAAIHIVDGSGRSCQDRAAEALGDPFFVMVESQTFTVAPCSADPYWVGPSGVQVVGTWELTVNPPIPFIYSNFGFPATVTMKFEDTIR</sequence>
<accession>A0A1F4VT37</accession>
<feature type="transmembrane region" description="Helical" evidence="1">
    <location>
        <begin position="12"/>
        <end position="36"/>
    </location>
</feature>
<evidence type="ECO:0000259" key="2">
    <source>
        <dbReference type="Pfam" id="PF07811"/>
    </source>
</evidence>
<evidence type="ECO:0000313" key="3">
    <source>
        <dbReference type="EMBL" id="OGC60200.1"/>
    </source>
</evidence>
<protein>
    <recommendedName>
        <fullName evidence="2">TadE-like domain-containing protein</fullName>
    </recommendedName>
</protein>
<reference evidence="3 4" key="1">
    <citation type="journal article" date="2016" name="Nat. Commun.">
        <title>Thousands of microbial genomes shed light on interconnected biogeochemical processes in an aquifer system.</title>
        <authorList>
            <person name="Anantharaman K."/>
            <person name="Brown C.T."/>
            <person name="Hug L.A."/>
            <person name="Sharon I."/>
            <person name="Castelle C.J."/>
            <person name="Probst A.J."/>
            <person name="Thomas B.C."/>
            <person name="Singh A."/>
            <person name="Wilkins M.J."/>
            <person name="Karaoz U."/>
            <person name="Brodie E.L."/>
            <person name="Williams K.H."/>
            <person name="Hubbard S.S."/>
            <person name="Banfield J.F."/>
        </authorList>
    </citation>
    <scope>NUCLEOTIDE SEQUENCE [LARGE SCALE GENOMIC DNA]</scope>
</reference>
<proteinExistence type="predicted"/>
<dbReference type="EMBL" id="MEVL01000023">
    <property type="protein sequence ID" value="OGC60200.1"/>
    <property type="molecule type" value="Genomic_DNA"/>
</dbReference>
<evidence type="ECO:0000256" key="1">
    <source>
        <dbReference type="SAM" id="Phobius"/>
    </source>
</evidence>
<feature type="domain" description="TadE-like" evidence="2">
    <location>
        <begin position="9"/>
        <end position="50"/>
    </location>
</feature>
<evidence type="ECO:0000313" key="4">
    <source>
        <dbReference type="Proteomes" id="UP000176967"/>
    </source>
</evidence>
<dbReference type="STRING" id="1802628.A2890_00745"/>
<dbReference type="InterPro" id="IPR012495">
    <property type="entry name" value="TadE-like_dom"/>
</dbReference>